<sequence>MGQSESLSQYQYAVPIGQAKQGESRIYRNKGFTNELISSPQPEIKNMQDLIEYGYKKYKKNPLIGKQAGKLKKYQYRTYEEEYLDARKIGSYIYNQEIYYLAQEYKNYSIKFVGIFMMNCVEWNTIDMACSLYGIVMVPFYDNLEGEQITYILKQTNLTSVFCTEKQAQALLITEDLGNLKNIIMVGQLSTDDRQKLRSRGITIMEYSDILLEGEKNQRDLPKDIKPTDIFTFSYTSGSTGIPKGVMMTHVSFLSPIAAIQHMGMKSSDRMLCYMPLPHGTSRFCNMLAWYHGSKIGLSCGDMTKLTDDLKKLKPTIFVTVPTLFNKMYEIINEQFSKLIGCKGSLIKHAIATKLDNLKNKNQLTHIVYDTLIFNKIKNIFGGSVRVCFSASSPISKEVLDFFKISLGINVQEAFGLTEAGGVQFQTSNKDFNASGMVGGPCCNVEVKLIDIPQYGFLSSDTSDDGKPLPRGEICTRGPGLFAGYYKDEVKTNEIYDQDGWLHSGDIGVIYPNGSIRVIGRIANVFQLKNGSVISPERIENTYIRVKGVSEVFITSNGAEEYVVAVVVPQKDFVLNLLKEFQDKKQIEVQNNINKTQASKTTINTNTKIQDECATLNYEDSCKHGRVIEYFKYKFDEQAKLNGLQAKEYVKKIIIESQPFSTLGLYTQSLKLQRFFARKHFMSQLENI</sequence>
<dbReference type="PROSITE" id="PS00455">
    <property type="entry name" value="AMP_BINDING"/>
    <property type="match status" value="1"/>
</dbReference>
<proteinExistence type="predicted"/>
<dbReference type="EMBL" id="GG662798">
    <property type="protein sequence ID" value="EAR90452.2"/>
    <property type="molecule type" value="Genomic_DNA"/>
</dbReference>
<dbReference type="OrthoDB" id="1700726at2759"/>
<accession>Q22Z69</accession>
<gene>
    <name evidence="4" type="ORF">TTHERM_00113020</name>
</gene>
<dbReference type="KEGG" id="tet:TTHERM_00113020"/>
<dbReference type="GO" id="GO:0004467">
    <property type="term" value="F:long-chain fatty acid-CoA ligase activity"/>
    <property type="evidence" value="ECO:0007669"/>
    <property type="project" value="TreeGrafter"/>
</dbReference>
<dbReference type="AlphaFoldDB" id="Q22Z69"/>
<name>Q22Z69_TETTS</name>
<evidence type="ECO:0000259" key="3">
    <source>
        <dbReference type="Pfam" id="PF00501"/>
    </source>
</evidence>
<dbReference type="InterPro" id="IPR000873">
    <property type="entry name" value="AMP-dep_synth/lig_dom"/>
</dbReference>
<evidence type="ECO:0000256" key="2">
    <source>
        <dbReference type="ARBA" id="ARBA00022840"/>
    </source>
</evidence>
<dbReference type="Pfam" id="PF00501">
    <property type="entry name" value="AMP-binding"/>
    <property type="match status" value="1"/>
</dbReference>
<keyword evidence="1" id="KW-0547">Nucleotide-binding</keyword>
<protein>
    <submittedName>
        <fullName evidence="4">AMP-binding enzyme family protein</fullName>
    </submittedName>
</protein>
<organism evidence="4 5">
    <name type="scientific">Tetrahymena thermophila (strain SB210)</name>
    <dbReference type="NCBI Taxonomy" id="312017"/>
    <lineage>
        <taxon>Eukaryota</taxon>
        <taxon>Sar</taxon>
        <taxon>Alveolata</taxon>
        <taxon>Ciliophora</taxon>
        <taxon>Intramacronucleata</taxon>
        <taxon>Oligohymenophorea</taxon>
        <taxon>Hymenostomatida</taxon>
        <taxon>Tetrahymenina</taxon>
        <taxon>Tetrahymenidae</taxon>
        <taxon>Tetrahymena</taxon>
    </lineage>
</organism>
<dbReference type="HOGENOM" id="CLU_000022_45_4_1"/>
<evidence type="ECO:0000313" key="5">
    <source>
        <dbReference type="Proteomes" id="UP000009168"/>
    </source>
</evidence>
<dbReference type="InterPro" id="IPR042099">
    <property type="entry name" value="ANL_N_sf"/>
</dbReference>
<dbReference type="GO" id="GO:0005524">
    <property type="term" value="F:ATP binding"/>
    <property type="evidence" value="ECO:0007669"/>
    <property type="project" value="UniProtKB-KW"/>
</dbReference>
<dbReference type="PANTHER" id="PTHR43272:SF33">
    <property type="entry name" value="AMP-BINDING DOMAIN-CONTAINING PROTEIN-RELATED"/>
    <property type="match status" value="1"/>
</dbReference>
<reference evidence="5" key="1">
    <citation type="journal article" date="2006" name="PLoS Biol.">
        <title>Macronuclear genome sequence of the ciliate Tetrahymena thermophila, a model eukaryote.</title>
        <authorList>
            <person name="Eisen J.A."/>
            <person name="Coyne R.S."/>
            <person name="Wu M."/>
            <person name="Wu D."/>
            <person name="Thiagarajan M."/>
            <person name="Wortman J.R."/>
            <person name="Badger J.H."/>
            <person name="Ren Q."/>
            <person name="Amedeo P."/>
            <person name="Jones K.M."/>
            <person name="Tallon L.J."/>
            <person name="Delcher A.L."/>
            <person name="Salzberg S.L."/>
            <person name="Silva J.C."/>
            <person name="Haas B.J."/>
            <person name="Majoros W.H."/>
            <person name="Farzad M."/>
            <person name="Carlton J.M."/>
            <person name="Smith R.K. Jr."/>
            <person name="Garg J."/>
            <person name="Pearlman R.E."/>
            <person name="Karrer K.M."/>
            <person name="Sun L."/>
            <person name="Manning G."/>
            <person name="Elde N.C."/>
            <person name="Turkewitz A.P."/>
            <person name="Asai D.J."/>
            <person name="Wilkes D.E."/>
            <person name="Wang Y."/>
            <person name="Cai H."/>
            <person name="Collins K."/>
            <person name="Stewart B.A."/>
            <person name="Lee S.R."/>
            <person name="Wilamowska K."/>
            <person name="Weinberg Z."/>
            <person name="Ruzzo W.L."/>
            <person name="Wloga D."/>
            <person name="Gaertig J."/>
            <person name="Frankel J."/>
            <person name="Tsao C.-C."/>
            <person name="Gorovsky M.A."/>
            <person name="Keeling P.J."/>
            <person name="Waller R.F."/>
            <person name="Patron N.J."/>
            <person name="Cherry J.M."/>
            <person name="Stover N.A."/>
            <person name="Krieger C.J."/>
            <person name="del Toro C."/>
            <person name="Ryder H.F."/>
            <person name="Williamson S.C."/>
            <person name="Barbeau R.A."/>
            <person name="Hamilton E.P."/>
            <person name="Orias E."/>
        </authorList>
    </citation>
    <scope>NUCLEOTIDE SEQUENCE [LARGE SCALE GENOMIC DNA]</scope>
    <source>
        <strain evidence="5">SB210</strain>
    </source>
</reference>
<keyword evidence="2" id="KW-0067">ATP-binding</keyword>
<dbReference type="GO" id="GO:0005783">
    <property type="term" value="C:endoplasmic reticulum"/>
    <property type="evidence" value="ECO:0007669"/>
    <property type="project" value="TreeGrafter"/>
</dbReference>
<dbReference type="PANTHER" id="PTHR43272">
    <property type="entry name" value="LONG-CHAIN-FATTY-ACID--COA LIGASE"/>
    <property type="match status" value="1"/>
</dbReference>
<dbReference type="Proteomes" id="UP000009168">
    <property type="component" value="Unassembled WGS sequence"/>
</dbReference>
<dbReference type="GeneID" id="7843563"/>
<dbReference type="InParanoid" id="Q22Z69"/>
<evidence type="ECO:0000313" key="4">
    <source>
        <dbReference type="EMBL" id="EAR90452.2"/>
    </source>
</evidence>
<dbReference type="GO" id="GO:0016020">
    <property type="term" value="C:membrane"/>
    <property type="evidence" value="ECO:0007669"/>
    <property type="project" value="TreeGrafter"/>
</dbReference>
<feature type="domain" description="AMP-dependent synthetase/ligase" evidence="3">
    <location>
        <begin position="110"/>
        <end position="486"/>
    </location>
</feature>
<dbReference type="SUPFAM" id="SSF56801">
    <property type="entry name" value="Acetyl-CoA synthetase-like"/>
    <property type="match status" value="1"/>
</dbReference>
<evidence type="ECO:0000256" key="1">
    <source>
        <dbReference type="ARBA" id="ARBA00022741"/>
    </source>
</evidence>
<dbReference type="Gene3D" id="3.40.50.12780">
    <property type="entry name" value="N-terminal domain of ligase-like"/>
    <property type="match status" value="1"/>
</dbReference>
<dbReference type="STRING" id="312017.Q22Z69"/>
<keyword evidence="5" id="KW-1185">Reference proteome</keyword>
<dbReference type="eggNOG" id="KOG1256">
    <property type="taxonomic scope" value="Eukaryota"/>
</dbReference>
<dbReference type="InterPro" id="IPR020845">
    <property type="entry name" value="AMP-binding_CS"/>
</dbReference>
<dbReference type="RefSeq" id="XP_001010697.2">
    <property type="nucleotide sequence ID" value="XM_001010697.2"/>
</dbReference>